<gene>
    <name evidence="1" type="ORF">HS088_TW15G00860</name>
</gene>
<protein>
    <submittedName>
        <fullName evidence="1">Uncharacterized protein</fullName>
    </submittedName>
</protein>
<organism evidence="1 2">
    <name type="scientific">Tripterygium wilfordii</name>
    <name type="common">Thunder God vine</name>
    <dbReference type="NCBI Taxonomy" id="458696"/>
    <lineage>
        <taxon>Eukaryota</taxon>
        <taxon>Viridiplantae</taxon>
        <taxon>Streptophyta</taxon>
        <taxon>Embryophyta</taxon>
        <taxon>Tracheophyta</taxon>
        <taxon>Spermatophyta</taxon>
        <taxon>Magnoliopsida</taxon>
        <taxon>eudicotyledons</taxon>
        <taxon>Gunneridae</taxon>
        <taxon>Pentapetalae</taxon>
        <taxon>rosids</taxon>
        <taxon>fabids</taxon>
        <taxon>Celastrales</taxon>
        <taxon>Celastraceae</taxon>
        <taxon>Tripterygium</taxon>
    </lineage>
</organism>
<evidence type="ECO:0000313" key="2">
    <source>
        <dbReference type="Proteomes" id="UP000593562"/>
    </source>
</evidence>
<dbReference type="InParanoid" id="A0A7J7CMY6"/>
<dbReference type="AlphaFoldDB" id="A0A7J7CMY6"/>
<sequence length="116" mass="13493">MVHNELSNIENHSKNFHEMTLQLNGHQHIQIVLKLASQDLCLFTSTCIPSNHGTILLLHPLYDISMFRYSSLQLCTHTAQKEKQTRNSDFQWSFHLQRLPTLAFYAKQTRKKVGNS</sequence>
<dbReference type="EMBL" id="JAAARO010000015">
    <property type="protein sequence ID" value="KAF5735358.1"/>
    <property type="molecule type" value="Genomic_DNA"/>
</dbReference>
<dbReference type="Proteomes" id="UP000593562">
    <property type="component" value="Unassembled WGS sequence"/>
</dbReference>
<proteinExistence type="predicted"/>
<accession>A0A7J7CMY6</accession>
<name>A0A7J7CMY6_TRIWF</name>
<comment type="caution">
    <text evidence="1">The sequence shown here is derived from an EMBL/GenBank/DDBJ whole genome shotgun (WGS) entry which is preliminary data.</text>
</comment>
<keyword evidence="2" id="KW-1185">Reference proteome</keyword>
<evidence type="ECO:0000313" key="1">
    <source>
        <dbReference type="EMBL" id="KAF5735358.1"/>
    </source>
</evidence>
<reference evidence="1 2" key="1">
    <citation type="journal article" date="2020" name="Nat. Commun.">
        <title>Genome of Tripterygium wilfordii and identification of cytochrome P450 involved in triptolide biosynthesis.</title>
        <authorList>
            <person name="Tu L."/>
            <person name="Su P."/>
            <person name="Zhang Z."/>
            <person name="Gao L."/>
            <person name="Wang J."/>
            <person name="Hu T."/>
            <person name="Zhou J."/>
            <person name="Zhang Y."/>
            <person name="Zhao Y."/>
            <person name="Liu Y."/>
            <person name="Song Y."/>
            <person name="Tong Y."/>
            <person name="Lu Y."/>
            <person name="Yang J."/>
            <person name="Xu C."/>
            <person name="Jia M."/>
            <person name="Peters R.J."/>
            <person name="Huang L."/>
            <person name="Gao W."/>
        </authorList>
    </citation>
    <scope>NUCLEOTIDE SEQUENCE [LARGE SCALE GENOMIC DNA]</scope>
    <source>
        <strain evidence="2">cv. XIE 37</strain>
        <tissue evidence="1">Leaf</tissue>
    </source>
</reference>